<evidence type="ECO:0000259" key="2">
    <source>
        <dbReference type="Pfam" id="PF13966"/>
    </source>
</evidence>
<dbReference type="PANTHER" id="PTHR28106">
    <property type="entry name" value="MITOCHONDRIAL ATPASE COMPLEX SUBUNIT ATP10"/>
    <property type="match status" value="1"/>
</dbReference>
<name>A0ABD0U2C7_DENTH</name>
<comment type="caution">
    <text evidence="3">The sequence shown here is derived from an EMBL/GenBank/DDBJ whole genome shotgun (WGS) entry which is preliminary data.</text>
</comment>
<accession>A0ABD0U2C7</accession>
<feature type="coiled-coil region" evidence="1">
    <location>
        <begin position="57"/>
        <end position="84"/>
    </location>
</feature>
<proteinExistence type="predicted"/>
<dbReference type="Pfam" id="PF05176">
    <property type="entry name" value="ATP-synt_10"/>
    <property type="match status" value="1"/>
</dbReference>
<feature type="domain" description="Reverse transcriptase zinc-binding" evidence="2">
    <location>
        <begin position="467"/>
        <end position="530"/>
    </location>
</feature>
<sequence length="850" mass="98400">MSKGNIKFEDVWASIPASVAVVREAWRKKTFGSLSQILNYKMRRALKALFYWSKAKLKSLNLSKEILKREIVELQEKEAELGCLLDDDSWLLKVKLNELNSTLARLNTWWKQCAKVKWLAEGDRNSRFFQSFASAQRSSNFIFKIKDDNGLLVKDQHQIEDVLFRFFKEKWKDRSCSLDGWPYSRTRLDVDDVRMLSKEFSLDEVEIAIKQAGGNISPRNDDITYSFIKSYWSIIKEDFWNAIHNFLLSGKMCVLHEMDKLCRSFIWSKRNGGAGLHYVNWDMMCRPVNCGGRGLFSCSNKVGPLRAKLAWKYDQDKDSLVHKALFPKYGSLYEADVSKKACSTAWKLIFNGGRFLKPIVRWNIANDRSIDVFKDTWIMDKCISRWPTFVKSPGNDELTVDLFISNGCWDVIELYEFFGKDLVDLISKIQIMPDLLEGRMELIHQNSGKSISAMATAALVCDQSGFQNWDWLKKAKLIPRVETFWWRILNNAIPTNHFLSYRRLHENNHCPRSCDEVEDIDHVVTRCKNLKEAVQHLNNWGFGIPTFVFLEDCCRWLACQNYWLAKLFCNTVFFSWKSRNELVHGGNEGSPLMIAANSVSYAADPTSYYCFNSGHWDANQPRLLNRWHPPPPDWIKVNVDASLLPSYKAGIAGVFRDYNGRFPLAFGHACVHWDVSRLELLAIQSIKDVITDWMFNYKGLIIEGDNINIIKFLLDAVRRGGQDLGELTFIKDFNYRMAESWSAPFLEILDASTNVQVYEVSFIESWLFLLNPMKNIFLKIARSSSNPLRRIAYSFGDHYDLRKELQILNLLTGYIFLLDRHGRIRWQGFGSATTEEVSSLLSCATLLLEE</sequence>
<dbReference type="AlphaFoldDB" id="A0ABD0U2C7"/>
<dbReference type="Pfam" id="PF13966">
    <property type="entry name" value="zf-RVT"/>
    <property type="match status" value="1"/>
</dbReference>
<dbReference type="EMBL" id="JANQDX010000018">
    <property type="protein sequence ID" value="KAL0906116.1"/>
    <property type="molecule type" value="Genomic_DNA"/>
</dbReference>
<dbReference type="PANTHER" id="PTHR28106:SF1">
    <property type="entry name" value="MITOCHONDRIAL ATPASE COMPLEX SUBUNIT ATP10"/>
    <property type="match status" value="1"/>
</dbReference>
<organism evidence="3 4">
    <name type="scientific">Dendrobium thyrsiflorum</name>
    <name type="common">Pinecone-like raceme dendrobium</name>
    <name type="synonym">Orchid</name>
    <dbReference type="NCBI Taxonomy" id="117978"/>
    <lineage>
        <taxon>Eukaryota</taxon>
        <taxon>Viridiplantae</taxon>
        <taxon>Streptophyta</taxon>
        <taxon>Embryophyta</taxon>
        <taxon>Tracheophyta</taxon>
        <taxon>Spermatophyta</taxon>
        <taxon>Magnoliopsida</taxon>
        <taxon>Liliopsida</taxon>
        <taxon>Asparagales</taxon>
        <taxon>Orchidaceae</taxon>
        <taxon>Epidendroideae</taxon>
        <taxon>Malaxideae</taxon>
        <taxon>Dendrobiinae</taxon>
        <taxon>Dendrobium</taxon>
    </lineage>
</organism>
<evidence type="ECO:0000313" key="3">
    <source>
        <dbReference type="EMBL" id="KAL0906116.1"/>
    </source>
</evidence>
<dbReference type="InterPro" id="IPR026960">
    <property type="entry name" value="RVT-Znf"/>
</dbReference>
<dbReference type="InterPro" id="IPR007849">
    <property type="entry name" value="ATP10"/>
</dbReference>
<protein>
    <recommendedName>
        <fullName evidence="2">Reverse transcriptase zinc-binding domain-containing protein</fullName>
    </recommendedName>
</protein>
<evidence type="ECO:0000256" key="1">
    <source>
        <dbReference type="SAM" id="Coils"/>
    </source>
</evidence>
<gene>
    <name evidence="3" type="ORF">M5K25_024581</name>
</gene>
<evidence type="ECO:0000313" key="4">
    <source>
        <dbReference type="Proteomes" id="UP001552299"/>
    </source>
</evidence>
<keyword evidence="4" id="KW-1185">Reference proteome</keyword>
<dbReference type="Proteomes" id="UP001552299">
    <property type="component" value="Unassembled WGS sequence"/>
</dbReference>
<keyword evidence="1" id="KW-0175">Coiled coil</keyword>
<reference evidence="3 4" key="1">
    <citation type="journal article" date="2024" name="Plant Biotechnol. J.">
        <title>Dendrobium thyrsiflorum genome and its molecular insights into genes involved in important horticultural traits.</title>
        <authorList>
            <person name="Chen B."/>
            <person name="Wang J.Y."/>
            <person name="Zheng P.J."/>
            <person name="Li K.L."/>
            <person name="Liang Y.M."/>
            <person name="Chen X.F."/>
            <person name="Zhang C."/>
            <person name="Zhao X."/>
            <person name="He X."/>
            <person name="Zhang G.Q."/>
            <person name="Liu Z.J."/>
            <person name="Xu Q."/>
        </authorList>
    </citation>
    <scope>NUCLEOTIDE SEQUENCE [LARGE SCALE GENOMIC DNA]</scope>
    <source>
        <strain evidence="3">GZMU011</strain>
    </source>
</reference>